<dbReference type="PANTHER" id="PTHR20857:SF15">
    <property type="entry name" value="THIAMINE-PHOSPHATE SYNTHASE"/>
    <property type="match status" value="1"/>
</dbReference>
<gene>
    <name evidence="10 14" type="primary">thiE</name>
    <name evidence="14" type="ORF">ENU78_08280</name>
</gene>
<evidence type="ECO:0000256" key="5">
    <source>
        <dbReference type="ARBA" id="ARBA00022842"/>
    </source>
</evidence>
<comment type="catalytic activity">
    <reaction evidence="8 10 11">
        <text>2-(2-carboxy-4-methylthiazol-5-yl)ethyl phosphate + 4-amino-2-methyl-5-(diphosphooxymethyl)pyrimidine + 2 H(+) = thiamine phosphate + CO2 + diphosphate</text>
        <dbReference type="Rhea" id="RHEA:47848"/>
        <dbReference type="ChEBI" id="CHEBI:15378"/>
        <dbReference type="ChEBI" id="CHEBI:16526"/>
        <dbReference type="ChEBI" id="CHEBI:33019"/>
        <dbReference type="ChEBI" id="CHEBI:37575"/>
        <dbReference type="ChEBI" id="CHEBI:57841"/>
        <dbReference type="ChEBI" id="CHEBI:62890"/>
        <dbReference type="EC" id="2.5.1.3"/>
    </reaction>
</comment>
<feature type="binding site" evidence="10">
    <location>
        <begin position="193"/>
        <end position="194"/>
    </location>
    <ligand>
        <name>2-[(2R,5Z)-2-carboxy-4-methylthiazol-5(2H)-ylidene]ethyl phosphate</name>
        <dbReference type="ChEBI" id="CHEBI:62899"/>
    </ligand>
</feature>
<evidence type="ECO:0000256" key="9">
    <source>
        <dbReference type="ARBA" id="ARBA00047883"/>
    </source>
</evidence>
<feature type="binding site" evidence="10">
    <location>
        <position position="97"/>
    </location>
    <ligand>
        <name>Mg(2+)</name>
        <dbReference type="ChEBI" id="CHEBI:18420"/>
    </ligand>
</feature>
<comment type="catalytic activity">
    <reaction evidence="7 10 11">
        <text>4-methyl-5-(2-phosphooxyethyl)-thiazole + 4-amino-2-methyl-5-(diphosphooxymethyl)pyrimidine + H(+) = thiamine phosphate + diphosphate</text>
        <dbReference type="Rhea" id="RHEA:22328"/>
        <dbReference type="ChEBI" id="CHEBI:15378"/>
        <dbReference type="ChEBI" id="CHEBI:33019"/>
        <dbReference type="ChEBI" id="CHEBI:37575"/>
        <dbReference type="ChEBI" id="CHEBI:57841"/>
        <dbReference type="ChEBI" id="CHEBI:58296"/>
        <dbReference type="EC" id="2.5.1.3"/>
    </reaction>
</comment>
<evidence type="ECO:0000313" key="14">
    <source>
        <dbReference type="EMBL" id="HGK24403.1"/>
    </source>
</evidence>
<evidence type="ECO:0000256" key="7">
    <source>
        <dbReference type="ARBA" id="ARBA00047334"/>
    </source>
</evidence>
<dbReference type="NCBIfam" id="TIGR00693">
    <property type="entry name" value="thiE"/>
    <property type="match status" value="1"/>
</dbReference>
<dbReference type="InterPro" id="IPR022998">
    <property type="entry name" value="ThiamineP_synth_TenI"/>
</dbReference>
<evidence type="ECO:0000256" key="2">
    <source>
        <dbReference type="ARBA" id="ARBA00005165"/>
    </source>
</evidence>
<feature type="binding site" evidence="10">
    <location>
        <position position="173"/>
    </location>
    <ligand>
        <name>2-[(2R,5Z)-2-carboxy-4-methylthiazol-5(2H)-ylidene]ethyl phosphate</name>
        <dbReference type="ChEBI" id="CHEBI:62899"/>
    </ligand>
</feature>
<comment type="caution">
    <text evidence="14">The sequence shown here is derived from an EMBL/GenBank/DDBJ whole genome shotgun (WGS) entry which is preliminary data.</text>
</comment>
<dbReference type="GO" id="GO:0004789">
    <property type="term" value="F:thiamine-phosphate diphosphorylase activity"/>
    <property type="evidence" value="ECO:0007669"/>
    <property type="project" value="UniProtKB-UniRule"/>
</dbReference>
<comment type="function">
    <text evidence="1 10">Condenses 4-methyl-5-(beta-hydroxyethyl)thiazole monophosphate (THZ-P) and 2-methyl-4-amino-5-hydroxymethyl pyrimidine pyrophosphate (HMP-PP) to form thiamine monophosphate (TMP).</text>
</comment>
<accession>A0A7V3ZK37</accession>
<feature type="binding site" evidence="10">
    <location>
        <position position="116"/>
    </location>
    <ligand>
        <name>4-amino-2-methyl-5-(diphosphooxymethyl)pyrimidine</name>
        <dbReference type="ChEBI" id="CHEBI:57841"/>
    </ligand>
</feature>
<evidence type="ECO:0000256" key="4">
    <source>
        <dbReference type="ARBA" id="ARBA00022723"/>
    </source>
</evidence>
<dbReference type="Pfam" id="PF02581">
    <property type="entry name" value="TMP-TENI"/>
    <property type="match status" value="1"/>
</dbReference>
<evidence type="ECO:0000256" key="10">
    <source>
        <dbReference type="HAMAP-Rule" id="MF_00097"/>
    </source>
</evidence>
<dbReference type="SUPFAM" id="SSF51391">
    <property type="entry name" value="Thiamin phosphate synthase"/>
    <property type="match status" value="1"/>
</dbReference>
<dbReference type="FunFam" id="3.20.20.70:FF:000096">
    <property type="entry name" value="Thiamine-phosphate synthase"/>
    <property type="match status" value="1"/>
</dbReference>
<protein>
    <recommendedName>
        <fullName evidence="10">Thiamine-phosphate synthase</fullName>
        <shortName evidence="10">TP synthase</shortName>
        <shortName evidence="10">TPS</shortName>
        <ecNumber evidence="10">2.5.1.3</ecNumber>
    </recommendedName>
    <alternativeName>
        <fullName evidence="10">Thiamine-phosphate pyrophosphorylase</fullName>
        <shortName evidence="10">TMP pyrophosphorylase</shortName>
        <shortName evidence="10">TMP-PPase</shortName>
    </alternativeName>
</protein>
<dbReference type="EMBL" id="DTDV01000021">
    <property type="protein sequence ID" value="HGK24403.1"/>
    <property type="molecule type" value="Genomic_DNA"/>
</dbReference>
<name>A0A7V3ZK37_DICTH</name>
<comment type="similarity">
    <text evidence="10 11">Belongs to the thiamine-phosphate synthase family.</text>
</comment>
<dbReference type="PANTHER" id="PTHR20857">
    <property type="entry name" value="THIAMINE-PHOSPHATE PYROPHOSPHORYLASE"/>
    <property type="match status" value="1"/>
</dbReference>
<dbReference type="EC" id="2.5.1.3" evidence="10"/>
<dbReference type="GO" id="GO:0009228">
    <property type="term" value="P:thiamine biosynthetic process"/>
    <property type="evidence" value="ECO:0007669"/>
    <property type="project" value="UniProtKB-KW"/>
</dbReference>
<feature type="binding site" evidence="10">
    <location>
        <begin position="142"/>
        <end position="144"/>
    </location>
    <ligand>
        <name>2-[(2R,5Z)-2-carboxy-4-methylthiazol-5(2H)-ylidene]ethyl phosphate</name>
        <dbReference type="ChEBI" id="CHEBI:62899"/>
    </ligand>
</feature>
<dbReference type="AlphaFoldDB" id="A0A7V3ZK37"/>
<comment type="cofactor">
    <cofactor evidence="10">
        <name>Mg(2+)</name>
        <dbReference type="ChEBI" id="CHEBI:18420"/>
    </cofactor>
    <text evidence="10">Binds 1 Mg(2+) ion per subunit.</text>
</comment>
<evidence type="ECO:0000256" key="8">
    <source>
        <dbReference type="ARBA" id="ARBA00047851"/>
    </source>
</evidence>
<feature type="binding site" evidence="10">
    <location>
        <position position="78"/>
    </location>
    <ligand>
        <name>Mg(2+)</name>
        <dbReference type="ChEBI" id="CHEBI:18420"/>
    </ligand>
</feature>
<dbReference type="Gene3D" id="3.20.20.70">
    <property type="entry name" value="Aldolase class I"/>
    <property type="match status" value="1"/>
</dbReference>
<feature type="domain" description="Thiamine phosphate synthase/TenI" evidence="13">
    <location>
        <begin position="15"/>
        <end position="196"/>
    </location>
</feature>
<dbReference type="GO" id="GO:0009229">
    <property type="term" value="P:thiamine diphosphate biosynthetic process"/>
    <property type="evidence" value="ECO:0007669"/>
    <property type="project" value="UniProtKB-UniRule"/>
</dbReference>
<sequence>MNKGEKLSLFKDYNLYCLTCEDYSLGRRNIDVVREILNAGVRIIQYREKKKTMREKYQEAKKIRELTAQYNALLIINDHLDLAKIVEADGVHIGQEDYPIEVAKEYLGDEFIIGLTTHTKTQVIEAFQKGADYIGLGPIFPSYTKEKPHPPIGLEIIEWAVNHVHIPIVAIGGIKESNIYEVLKHGAKCIAMVTEIVSSQDIYEKTKNIIRILEGYKNGKNLA</sequence>
<dbReference type="RefSeq" id="WP_012548529.1">
    <property type="nucleotide sequence ID" value="NZ_VTFL01000001.1"/>
</dbReference>
<evidence type="ECO:0000256" key="3">
    <source>
        <dbReference type="ARBA" id="ARBA00022679"/>
    </source>
</evidence>
<feature type="binding site" evidence="10">
    <location>
        <position position="77"/>
    </location>
    <ligand>
        <name>4-amino-2-methyl-5-(diphosphooxymethyl)pyrimidine</name>
        <dbReference type="ChEBI" id="CHEBI:57841"/>
    </ligand>
</feature>
<dbReference type="HAMAP" id="MF_00097">
    <property type="entry name" value="TMP_synthase"/>
    <property type="match status" value="1"/>
</dbReference>
<dbReference type="InterPro" id="IPR013785">
    <property type="entry name" value="Aldolase_TIM"/>
</dbReference>
<dbReference type="SMR" id="A0A7V3ZK37"/>
<evidence type="ECO:0000256" key="1">
    <source>
        <dbReference type="ARBA" id="ARBA00003814"/>
    </source>
</evidence>
<keyword evidence="5 10" id="KW-0460">Magnesium</keyword>
<keyword evidence="3 10" id="KW-0808">Transferase</keyword>
<evidence type="ECO:0000256" key="12">
    <source>
        <dbReference type="RuleBase" id="RU004253"/>
    </source>
</evidence>
<dbReference type="GO" id="GO:0000287">
    <property type="term" value="F:magnesium ion binding"/>
    <property type="evidence" value="ECO:0007669"/>
    <property type="project" value="UniProtKB-UniRule"/>
</dbReference>
<reference evidence="14" key="1">
    <citation type="journal article" date="2020" name="mSystems">
        <title>Genome- and Community-Level Interaction Insights into Carbon Utilization and Element Cycling Functions of Hydrothermarchaeota in Hydrothermal Sediment.</title>
        <authorList>
            <person name="Zhou Z."/>
            <person name="Liu Y."/>
            <person name="Xu W."/>
            <person name="Pan J."/>
            <person name="Luo Z.H."/>
            <person name="Li M."/>
        </authorList>
    </citation>
    <scope>NUCLEOTIDE SEQUENCE [LARGE SCALE GENOMIC DNA]</scope>
    <source>
        <strain evidence="14">SpSt-70</strain>
    </source>
</reference>
<dbReference type="OMA" id="QDFYHIK"/>
<evidence type="ECO:0000259" key="13">
    <source>
        <dbReference type="Pfam" id="PF02581"/>
    </source>
</evidence>
<keyword evidence="4 10" id="KW-0479">Metal-binding</keyword>
<comment type="pathway">
    <text evidence="2 10 12">Cofactor biosynthesis; thiamine diphosphate biosynthesis; thiamine phosphate from 4-amino-2-methyl-5-diphosphomethylpyrimidine and 4-methyl-5-(2-phosphoethyl)-thiazole: step 1/1.</text>
</comment>
<comment type="catalytic activity">
    <reaction evidence="9 10 11">
        <text>2-[(2R,5Z)-2-carboxy-4-methylthiazol-5(2H)-ylidene]ethyl phosphate + 4-amino-2-methyl-5-(diphosphooxymethyl)pyrimidine + 2 H(+) = thiamine phosphate + CO2 + diphosphate</text>
        <dbReference type="Rhea" id="RHEA:47844"/>
        <dbReference type="ChEBI" id="CHEBI:15378"/>
        <dbReference type="ChEBI" id="CHEBI:16526"/>
        <dbReference type="ChEBI" id="CHEBI:33019"/>
        <dbReference type="ChEBI" id="CHEBI:37575"/>
        <dbReference type="ChEBI" id="CHEBI:57841"/>
        <dbReference type="ChEBI" id="CHEBI:62899"/>
        <dbReference type="EC" id="2.5.1.3"/>
    </reaction>
</comment>
<dbReference type="InterPro" id="IPR034291">
    <property type="entry name" value="TMP_synthase"/>
</dbReference>
<dbReference type="UniPathway" id="UPA00060">
    <property type="reaction ID" value="UER00141"/>
</dbReference>
<feature type="binding site" evidence="10">
    <location>
        <position position="145"/>
    </location>
    <ligand>
        <name>4-amino-2-methyl-5-(diphosphooxymethyl)pyrimidine</name>
        <dbReference type="ChEBI" id="CHEBI:57841"/>
    </ligand>
</feature>
<organism evidence="14">
    <name type="scientific">Dictyoglomus thermophilum</name>
    <dbReference type="NCBI Taxonomy" id="14"/>
    <lineage>
        <taxon>Bacteria</taxon>
        <taxon>Pseudomonadati</taxon>
        <taxon>Dictyoglomota</taxon>
        <taxon>Dictyoglomia</taxon>
        <taxon>Dictyoglomales</taxon>
        <taxon>Dictyoglomaceae</taxon>
        <taxon>Dictyoglomus</taxon>
    </lineage>
</organism>
<evidence type="ECO:0000256" key="6">
    <source>
        <dbReference type="ARBA" id="ARBA00022977"/>
    </source>
</evidence>
<dbReference type="CDD" id="cd00564">
    <property type="entry name" value="TMP_TenI"/>
    <property type="match status" value="1"/>
</dbReference>
<proteinExistence type="inferred from homology"/>
<evidence type="ECO:0000256" key="11">
    <source>
        <dbReference type="RuleBase" id="RU003826"/>
    </source>
</evidence>
<dbReference type="GO" id="GO:0005737">
    <property type="term" value="C:cytoplasm"/>
    <property type="evidence" value="ECO:0007669"/>
    <property type="project" value="TreeGrafter"/>
</dbReference>
<feature type="binding site" evidence="10">
    <location>
        <begin position="45"/>
        <end position="49"/>
    </location>
    <ligand>
        <name>4-amino-2-methyl-5-(diphosphooxymethyl)pyrimidine</name>
        <dbReference type="ChEBI" id="CHEBI:57841"/>
    </ligand>
</feature>
<keyword evidence="6 10" id="KW-0784">Thiamine biosynthesis</keyword>
<dbReference type="InterPro" id="IPR036206">
    <property type="entry name" value="ThiamineP_synth_sf"/>
</dbReference>